<keyword evidence="1" id="KW-0560">Oxidoreductase</keyword>
<comment type="caution">
    <text evidence="1">The sequence shown here is derived from an EMBL/GenBank/DDBJ whole genome shotgun (WGS) entry which is preliminary data.</text>
</comment>
<name>A0A5N5FNW3_9ROSA</name>
<keyword evidence="1" id="KW-0223">Dioxygenase</keyword>
<dbReference type="AlphaFoldDB" id="A0A5N5FNW3"/>
<dbReference type="Proteomes" id="UP000327157">
    <property type="component" value="Unassembled WGS sequence"/>
</dbReference>
<evidence type="ECO:0000313" key="1">
    <source>
        <dbReference type="EMBL" id="KAB2604848.1"/>
    </source>
</evidence>
<dbReference type="InterPro" id="IPR027443">
    <property type="entry name" value="IPNS-like_sf"/>
</dbReference>
<evidence type="ECO:0000313" key="2">
    <source>
        <dbReference type="Proteomes" id="UP000327157"/>
    </source>
</evidence>
<organism evidence="1 2">
    <name type="scientific">Pyrus ussuriensis x Pyrus communis</name>
    <dbReference type="NCBI Taxonomy" id="2448454"/>
    <lineage>
        <taxon>Eukaryota</taxon>
        <taxon>Viridiplantae</taxon>
        <taxon>Streptophyta</taxon>
        <taxon>Embryophyta</taxon>
        <taxon>Tracheophyta</taxon>
        <taxon>Spermatophyta</taxon>
        <taxon>Magnoliopsida</taxon>
        <taxon>eudicotyledons</taxon>
        <taxon>Gunneridae</taxon>
        <taxon>Pentapetalae</taxon>
        <taxon>rosids</taxon>
        <taxon>fabids</taxon>
        <taxon>Rosales</taxon>
        <taxon>Rosaceae</taxon>
        <taxon>Amygdaloideae</taxon>
        <taxon>Maleae</taxon>
        <taxon>Pyrus</taxon>
    </lineage>
</organism>
<sequence length="222" mass="25414">MAKLTVVDFSNKDRFKPGTSSWFSIRKNKCHVLEELGCFVAKLPDIIPSEIRSPLFGTLDELSDFPTETKLQRFSLTILHYHVHIALVLLKVRTITNLREEKNLAARFHGESCKYMHLWSLTIEPSKPIHTMAKLTVVDFSDKDCFKSGTSFWLSMRKDICHALEELGCFVAKLADIIPSEIRSAFFGTLDELFDFPTKTKQQITYEKPFPIGYIPYSAATE</sequence>
<reference evidence="1 2" key="2">
    <citation type="submission" date="2019-11" db="EMBL/GenBank/DDBJ databases">
        <title>A de novo genome assembly of a pear dwarfing rootstock.</title>
        <authorList>
            <person name="Wang F."/>
            <person name="Wang J."/>
            <person name="Li S."/>
            <person name="Zhang Y."/>
            <person name="Fang M."/>
            <person name="Ma L."/>
            <person name="Zhao Y."/>
            <person name="Jiang S."/>
        </authorList>
    </citation>
    <scope>NUCLEOTIDE SEQUENCE [LARGE SCALE GENOMIC DNA]</scope>
    <source>
        <strain evidence="1">S2</strain>
        <tissue evidence="1">Leaf</tissue>
    </source>
</reference>
<keyword evidence="2" id="KW-1185">Reference proteome</keyword>
<dbReference type="EMBL" id="SMOL01000577">
    <property type="protein sequence ID" value="KAB2604848.1"/>
    <property type="molecule type" value="Genomic_DNA"/>
</dbReference>
<gene>
    <name evidence="1" type="ORF">D8674_037135</name>
</gene>
<dbReference type="OrthoDB" id="1165488at2759"/>
<reference evidence="1 2" key="1">
    <citation type="submission" date="2019-09" db="EMBL/GenBank/DDBJ databases">
        <authorList>
            <person name="Ou C."/>
        </authorList>
    </citation>
    <scope>NUCLEOTIDE SEQUENCE [LARGE SCALE GENOMIC DNA]</scope>
    <source>
        <strain evidence="1">S2</strain>
        <tissue evidence="1">Leaf</tissue>
    </source>
</reference>
<accession>A0A5N5FNW3</accession>
<dbReference type="GO" id="GO:0051213">
    <property type="term" value="F:dioxygenase activity"/>
    <property type="evidence" value="ECO:0007669"/>
    <property type="project" value="UniProtKB-KW"/>
</dbReference>
<dbReference type="Gene3D" id="2.60.120.330">
    <property type="entry name" value="B-lactam Antibiotic, Isopenicillin N Synthase, Chain"/>
    <property type="match status" value="1"/>
</dbReference>
<protein>
    <submittedName>
        <fullName evidence="1">2-oxoglutarate-dependent dioxygenase AOP3-like</fullName>
    </submittedName>
</protein>
<dbReference type="SUPFAM" id="SSF51197">
    <property type="entry name" value="Clavaminate synthase-like"/>
    <property type="match status" value="1"/>
</dbReference>
<proteinExistence type="predicted"/>